<sequence length="155" mass="17899">MKTGQVPPSERRCGFFLIDLFECPFRSLGYAKSDTHTPNKMFFPEEEVEGEGDVESLIQEREVTLYSSDHDPKDDGYDLVEYEQIRNEARDLIDAIAERALQKIEQYAEKCLFAPYLIILIFYFAAWKSTTLNDSYKIYIVIDLFDIACPSQGAQ</sequence>
<gene>
    <name evidence="1" type="ORF">Ciccas_001739</name>
</gene>
<evidence type="ECO:0000313" key="1">
    <source>
        <dbReference type="EMBL" id="KAL3319588.1"/>
    </source>
</evidence>
<protein>
    <submittedName>
        <fullName evidence="1">Uncharacterized protein</fullName>
    </submittedName>
</protein>
<reference evidence="1 2" key="1">
    <citation type="submission" date="2024-11" db="EMBL/GenBank/DDBJ databases">
        <title>Adaptive evolution of stress response genes in parasites aligns with host niche diversity.</title>
        <authorList>
            <person name="Hahn C."/>
            <person name="Resl P."/>
        </authorList>
    </citation>
    <scope>NUCLEOTIDE SEQUENCE [LARGE SCALE GENOMIC DNA]</scope>
    <source>
        <strain evidence="1">EGGRZ-B1_66</strain>
        <tissue evidence="1">Body</tissue>
    </source>
</reference>
<dbReference type="AlphaFoldDB" id="A0ABD2QJI3"/>
<organism evidence="1 2">
    <name type="scientific">Cichlidogyrus casuarinus</name>
    <dbReference type="NCBI Taxonomy" id="1844966"/>
    <lineage>
        <taxon>Eukaryota</taxon>
        <taxon>Metazoa</taxon>
        <taxon>Spiralia</taxon>
        <taxon>Lophotrochozoa</taxon>
        <taxon>Platyhelminthes</taxon>
        <taxon>Monogenea</taxon>
        <taxon>Monopisthocotylea</taxon>
        <taxon>Dactylogyridea</taxon>
        <taxon>Ancyrocephalidae</taxon>
        <taxon>Cichlidogyrus</taxon>
    </lineage>
</organism>
<comment type="caution">
    <text evidence="1">The sequence shown here is derived from an EMBL/GenBank/DDBJ whole genome shotgun (WGS) entry which is preliminary data.</text>
</comment>
<evidence type="ECO:0000313" key="2">
    <source>
        <dbReference type="Proteomes" id="UP001626550"/>
    </source>
</evidence>
<proteinExistence type="predicted"/>
<keyword evidence="2" id="KW-1185">Reference proteome</keyword>
<name>A0ABD2QJI3_9PLAT</name>
<dbReference type="EMBL" id="JBJKFK010000121">
    <property type="protein sequence ID" value="KAL3319588.1"/>
    <property type="molecule type" value="Genomic_DNA"/>
</dbReference>
<dbReference type="Proteomes" id="UP001626550">
    <property type="component" value="Unassembled WGS sequence"/>
</dbReference>
<accession>A0ABD2QJI3</accession>